<dbReference type="Proteomes" id="UP000183832">
    <property type="component" value="Unassembled WGS sequence"/>
</dbReference>
<name>A0A1J1I069_9DIPT</name>
<organism evidence="1 2">
    <name type="scientific">Clunio marinus</name>
    <dbReference type="NCBI Taxonomy" id="568069"/>
    <lineage>
        <taxon>Eukaryota</taxon>
        <taxon>Metazoa</taxon>
        <taxon>Ecdysozoa</taxon>
        <taxon>Arthropoda</taxon>
        <taxon>Hexapoda</taxon>
        <taxon>Insecta</taxon>
        <taxon>Pterygota</taxon>
        <taxon>Neoptera</taxon>
        <taxon>Endopterygota</taxon>
        <taxon>Diptera</taxon>
        <taxon>Nematocera</taxon>
        <taxon>Chironomoidea</taxon>
        <taxon>Chironomidae</taxon>
        <taxon>Clunio</taxon>
    </lineage>
</organism>
<keyword evidence="2" id="KW-1185">Reference proteome</keyword>
<gene>
    <name evidence="1" type="ORF">CLUMA_CG006632</name>
</gene>
<evidence type="ECO:0000313" key="2">
    <source>
        <dbReference type="Proteomes" id="UP000183832"/>
    </source>
</evidence>
<evidence type="ECO:0000313" key="1">
    <source>
        <dbReference type="EMBL" id="CRK92964.1"/>
    </source>
</evidence>
<dbReference type="AlphaFoldDB" id="A0A1J1I069"/>
<dbReference type="EMBL" id="CVRI01000036">
    <property type="protein sequence ID" value="CRK92964.1"/>
    <property type="molecule type" value="Genomic_DNA"/>
</dbReference>
<proteinExistence type="predicted"/>
<sequence length="101" mass="11918">MIKSKSLIRCLKGSTKMIRETLQYLTFQENSNRSEAFSADPLHFKSFAVGSEKWQNKQNPYESTSFQQSVNPNYTFFNKNASVKMERSLIIIKWKLCRFKH</sequence>
<accession>A0A1J1I069</accession>
<protein>
    <submittedName>
        <fullName evidence="1">CLUMA_CG006632, isoform A</fullName>
    </submittedName>
</protein>
<reference evidence="1 2" key="1">
    <citation type="submission" date="2015-04" db="EMBL/GenBank/DDBJ databases">
        <authorList>
            <person name="Syromyatnikov M.Y."/>
            <person name="Popov V.N."/>
        </authorList>
    </citation>
    <scope>NUCLEOTIDE SEQUENCE [LARGE SCALE GENOMIC DNA]</scope>
</reference>